<evidence type="ECO:0000313" key="3">
    <source>
        <dbReference type="Proteomes" id="UP001172083"/>
    </source>
</evidence>
<evidence type="ECO:0008006" key="4">
    <source>
        <dbReference type="Google" id="ProtNLM"/>
    </source>
</evidence>
<gene>
    <name evidence="2" type="ORF">QQ020_18505</name>
</gene>
<feature type="signal peptide" evidence="1">
    <location>
        <begin position="1"/>
        <end position="19"/>
    </location>
</feature>
<feature type="chain" id="PRO_5046548963" description="Tetratricopeptide repeat protein" evidence="1">
    <location>
        <begin position="20"/>
        <end position="229"/>
    </location>
</feature>
<sequence length="229" mass="26024">MRFNLLLIIITFVSFGAIAQSNPKESEEYKLNKAVYLQAKKYNDIGVAKNALYKLIVLDPNDASLLDSLVLMYFDYNQHAPSLLVSMDILKRDPGNLVALEISATSYENLQLYDKALTAYESLYLRNNNLYTMYKISFLQFNLKRYSESKTSADIILKNEKAEEFKIVFNPDRNTSEEVTMKAAVLNLKGLIAKQEGNKEEARKLFTEAVADGNPFTFAQQNLASLDEN</sequence>
<evidence type="ECO:0000256" key="1">
    <source>
        <dbReference type="SAM" id="SignalP"/>
    </source>
</evidence>
<name>A0ABT8L8I5_9BACT</name>
<keyword evidence="3" id="KW-1185">Reference proteome</keyword>
<protein>
    <recommendedName>
        <fullName evidence="4">Tetratricopeptide repeat protein</fullName>
    </recommendedName>
</protein>
<dbReference type="Gene3D" id="1.25.40.10">
    <property type="entry name" value="Tetratricopeptide repeat domain"/>
    <property type="match status" value="1"/>
</dbReference>
<proteinExistence type="predicted"/>
<dbReference type="InterPro" id="IPR011990">
    <property type="entry name" value="TPR-like_helical_dom_sf"/>
</dbReference>
<dbReference type="SUPFAM" id="SSF48452">
    <property type="entry name" value="TPR-like"/>
    <property type="match status" value="1"/>
</dbReference>
<accession>A0ABT8L8I5</accession>
<comment type="caution">
    <text evidence="2">The sequence shown here is derived from an EMBL/GenBank/DDBJ whole genome shotgun (WGS) entry which is preliminary data.</text>
</comment>
<organism evidence="2 3">
    <name type="scientific">Agaribacillus aureus</name>
    <dbReference type="NCBI Taxonomy" id="3051825"/>
    <lineage>
        <taxon>Bacteria</taxon>
        <taxon>Pseudomonadati</taxon>
        <taxon>Bacteroidota</taxon>
        <taxon>Cytophagia</taxon>
        <taxon>Cytophagales</taxon>
        <taxon>Splendidivirgaceae</taxon>
        <taxon>Agaribacillus</taxon>
    </lineage>
</organism>
<keyword evidence="1" id="KW-0732">Signal</keyword>
<dbReference type="EMBL" id="JAUJEB010000004">
    <property type="protein sequence ID" value="MDN5214074.1"/>
    <property type="molecule type" value="Genomic_DNA"/>
</dbReference>
<reference evidence="2" key="1">
    <citation type="submission" date="2023-06" db="EMBL/GenBank/DDBJ databases">
        <title>Genomic of Agaribacillus aureum.</title>
        <authorList>
            <person name="Wang G."/>
        </authorList>
    </citation>
    <scope>NUCLEOTIDE SEQUENCE</scope>
    <source>
        <strain evidence="2">BMA12</strain>
    </source>
</reference>
<evidence type="ECO:0000313" key="2">
    <source>
        <dbReference type="EMBL" id="MDN5214074.1"/>
    </source>
</evidence>
<dbReference type="Proteomes" id="UP001172083">
    <property type="component" value="Unassembled WGS sequence"/>
</dbReference>